<proteinExistence type="predicted"/>
<feature type="transmembrane region" description="Helical" evidence="6">
    <location>
        <begin position="240"/>
        <end position="265"/>
    </location>
</feature>
<keyword evidence="4 6" id="KW-1133">Transmembrane helix</keyword>
<dbReference type="Pfam" id="PF03631">
    <property type="entry name" value="Virul_fac_BrkB"/>
    <property type="match status" value="1"/>
</dbReference>
<dbReference type="PANTHER" id="PTHR30213:SF0">
    <property type="entry name" value="UPF0761 MEMBRANE PROTEIN YIHY"/>
    <property type="match status" value="1"/>
</dbReference>
<gene>
    <name evidence="7" type="ORF">PAA8504_01829</name>
</gene>
<dbReference type="RefSeq" id="WP_181375744.1">
    <property type="nucleotide sequence ID" value="NZ_ONZF01000003.1"/>
</dbReference>
<keyword evidence="2" id="KW-1003">Cell membrane</keyword>
<name>A0A2R8BV18_9RHOB</name>
<dbReference type="InterPro" id="IPR017039">
    <property type="entry name" value="Virul_fac_BrkB"/>
</dbReference>
<reference evidence="7 8" key="1">
    <citation type="submission" date="2018-03" db="EMBL/GenBank/DDBJ databases">
        <authorList>
            <person name="Keele B.F."/>
        </authorList>
    </citation>
    <scope>NUCLEOTIDE SEQUENCE [LARGE SCALE GENOMIC DNA]</scope>
    <source>
        <strain evidence="7 8">CECT 8504</strain>
    </source>
</reference>
<evidence type="ECO:0000256" key="5">
    <source>
        <dbReference type="ARBA" id="ARBA00023136"/>
    </source>
</evidence>
<accession>A0A2R8BV18</accession>
<feature type="transmembrane region" description="Helical" evidence="6">
    <location>
        <begin position="174"/>
        <end position="194"/>
    </location>
</feature>
<dbReference type="PIRSF" id="PIRSF035875">
    <property type="entry name" value="RNase_BN"/>
    <property type="match status" value="1"/>
</dbReference>
<evidence type="ECO:0000256" key="2">
    <source>
        <dbReference type="ARBA" id="ARBA00022475"/>
    </source>
</evidence>
<dbReference type="Proteomes" id="UP000244912">
    <property type="component" value="Unassembled WGS sequence"/>
</dbReference>
<keyword evidence="3 6" id="KW-0812">Transmembrane</keyword>
<evidence type="ECO:0000256" key="6">
    <source>
        <dbReference type="SAM" id="Phobius"/>
    </source>
</evidence>
<feature type="transmembrane region" description="Helical" evidence="6">
    <location>
        <begin position="206"/>
        <end position="228"/>
    </location>
</feature>
<dbReference type="PANTHER" id="PTHR30213">
    <property type="entry name" value="INNER MEMBRANE PROTEIN YHJD"/>
    <property type="match status" value="1"/>
</dbReference>
<evidence type="ECO:0000256" key="3">
    <source>
        <dbReference type="ARBA" id="ARBA00022692"/>
    </source>
</evidence>
<dbReference type="GO" id="GO:0005886">
    <property type="term" value="C:plasma membrane"/>
    <property type="evidence" value="ECO:0007669"/>
    <property type="project" value="UniProtKB-SubCell"/>
</dbReference>
<dbReference type="AlphaFoldDB" id="A0A2R8BV18"/>
<protein>
    <submittedName>
        <fullName evidence="7">Uncharacterized protein</fullName>
    </submittedName>
</protein>
<evidence type="ECO:0000313" key="8">
    <source>
        <dbReference type="Proteomes" id="UP000244912"/>
    </source>
</evidence>
<evidence type="ECO:0000256" key="4">
    <source>
        <dbReference type="ARBA" id="ARBA00022989"/>
    </source>
</evidence>
<organism evidence="7 8">
    <name type="scientific">Palleronia abyssalis</name>
    <dbReference type="NCBI Taxonomy" id="1501240"/>
    <lineage>
        <taxon>Bacteria</taxon>
        <taxon>Pseudomonadati</taxon>
        <taxon>Pseudomonadota</taxon>
        <taxon>Alphaproteobacteria</taxon>
        <taxon>Rhodobacterales</taxon>
        <taxon>Roseobacteraceae</taxon>
        <taxon>Palleronia</taxon>
    </lineage>
</organism>
<dbReference type="NCBIfam" id="TIGR00765">
    <property type="entry name" value="yihY_not_rbn"/>
    <property type="match status" value="1"/>
</dbReference>
<feature type="transmembrane region" description="Helical" evidence="6">
    <location>
        <begin position="87"/>
        <end position="105"/>
    </location>
</feature>
<sequence>MADTASVAKAVYTQMNDKKLTLIAAGVAFYGLLALFPAIGAMMAMAGLVADPAQVTETLNSLSGVMPQAAQEIIIGQAREVAGSESGGLGLVAIFGLLITLYSASKGMQALIDGMNLINERDDDRSFVKQTALKLALTLGLLLGVLLCVAVAVIVPAVLAWLPLPASTETLVTAARWPVLLVIAAAGIALTYRVGPAGQNTAWRWIVPGAALACLLWLAGTAAFAVYVRLFGSYQETFGALGGVVILLMWLWVSASVVLLGALVAKVLRERSRSAGRD</sequence>
<keyword evidence="8" id="KW-1185">Reference proteome</keyword>
<evidence type="ECO:0000256" key="1">
    <source>
        <dbReference type="ARBA" id="ARBA00004651"/>
    </source>
</evidence>
<comment type="subcellular location">
    <subcellularLocation>
        <location evidence="1">Cell membrane</location>
        <topology evidence="1">Multi-pass membrane protein</topology>
    </subcellularLocation>
</comment>
<evidence type="ECO:0000313" key="7">
    <source>
        <dbReference type="EMBL" id="SPJ24007.1"/>
    </source>
</evidence>
<keyword evidence="5 6" id="KW-0472">Membrane</keyword>
<feature type="transmembrane region" description="Helical" evidence="6">
    <location>
        <begin position="20"/>
        <end position="50"/>
    </location>
</feature>
<feature type="transmembrane region" description="Helical" evidence="6">
    <location>
        <begin position="135"/>
        <end position="162"/>
    </location>
</feature>
<dbReference type="EMBL" id="ONZF01000003">
    <property type="protein sequence ID" value="SPJ24007.1"/>
    <property type="molecule type" value="Genomic_DNA"/>
</dbReference>